<name>A0A0N0RZ67_9EURO</name>
<dbReference type="EMBL" id="LHQQ01000057">
    <property type="protein sequence ID" value="KOS44653.1"/>
    <property type="molecule type" value="Genomic_DNA"/>
</dbReference>
<comment type="caution">
    <text evidence="1">The sequence shown here is derived from an EMBL/GenBank/DDBJ whole genome shotgun (WGS) entry which is preliminary data.</text>
</comment>
<evidence type="ECO:0000313" key="2">
    <source>
        <dbReference type="Proteomes" id="UP000037696"/>
    </source>
</evidence>
<reference evidence="1 2" key="1">
    <citation type="submission" date="2015-08" db="EMBL/GenBank/DDBJ databases">
        <title>Genome sequencing of Penicillium nordicum.</title>
        <authorList>
            <person name="Nguyen H.D."/>
            <person name="Seifert K.A."/>
        </authorList>
    </citation>
    <scope>NUCLEOTIDE SEQUENCE [LARGE SCALE GENOMIC DNA]</scope>
    <source>
        <strain evidence="1 2">DAOMC 185683</strain>
    </source>
</reference>
<dbReference type="AlphaFoldDB" id="A0A0N0RZ67"/>
<sequence>MQESAQMVAWIKSDDEKSQKRYKTRPEVFMYLKTDIRCSSQSLNMTRVILIISTTRTLQVMTMMGPF</sequence>
<evidence type="ECO:0000313" key="1">
    <source>
        <dbReference type="EMBL" id="KOS44653.1"/>
    </source>
</evidence>
<dbReference type="Proteomes" id="UP000037696">
    <property type="component" value="Unassembled WGS sequence"/>
</dbReference>
<accession>A0A0N0RZ67</accession>
<gene>
    <name evidence="1" type="ORF">ACN38_g4452</name>
</gene>
<organism evidence="1 2">
    <name type="scientific">Penicillium nordicum</name>
    <dbReference type="NCBI Taxonomy" id="229535"/>
    <lineage>
        <taxon>Eukaryota</taxon>
        <taxon>Fungi</taxon>
        <taxon>Dikarya</taxon>
        <taxon>Ascomycota</taxon>
        <taxon>Pezizomycotina</taxon>
        <taxon>Eurotiomycetes</taxon>
        <taxon>Eurotiomycetidae</taxon>
        <taxon>Eurotiales</taxon>
        <taxon>Aspergillaceae</taxon>
        <taxon>Penicillium</taxon>
    </lineage>
</organism>
<proteinExistence type="predicted"/>
<protein>
    <submittedName>
        <fullName evidence="1">Uncharacterized protein</fullName>
    </submittedName>
</protein>
<keyword evidence="2" id="KW-1185">Reference proteome</keyword>
<dbReference type="OrthoDB" id="3508621at2759"/>